<protein>
    <submittedName>
        <fullName evidence="3">Flavoprotein</fullName>
    </submittedName>
</protein>
<dbReference type="EMBL" id="BJYY01000011">
    <property type="protein sequence ID" value="GEO33610.1"/>
    <property type="molecule type" value="Genomic_DNA"/>
</dbReference>
<keyword evidence="4" id="KW-1185">Reference proteome</keyword>
<dbReference type="InterPro" id="IPR003382">
    <property type="entry name" value="Flavoprotein"/>
</dbReference>
<evidence type="ECO:0000313" key="3">
    <source>
        <dbReference type="EMBL" id="GEO33610.1"/>
    </source>
</evidence>
<comment type="caution">
    <text evidence="3">The sequence shown here is derived from an EMBL/GenBank/DDBJ whole genome shotgun (WGS) entry which is preliminary data.</text>
</comment>
<evidence type="ECO:0000313" key="4">
    <source>
        <dbReference type="Proteomes" id="UP000321181"/>
    </source>
</evidence>
<dbReference type="AlphaFoldDB" id="A0A512DBK4"/>
<dbReference type="OrthoDB" id="161343at2"/>
<dbReference type="GO" id="GO:0003824">
    <property type="term" value="F:catalytic activity"/>
    <property type="evidence" value="ECO:0007669"/>
    <property type="project" value="InterPro"/>
</dbReference>
<dbReference type="SUPFAM" id="SSF52507">
    <property type="entry name" value="Homo-oligomeric flavin-containing Cys decarboxylases, HFCD"/>
    <property type="match status" value="1"/>
</dbReference>
<reference evidence="3 4" key="1">
    <citation type="submission" date="2019-07" db="EMBL/GenBank/DDBJ databases">
        <title>Whole genome shotgun sequence of Cellulomonas aerilata NBRC 106308.</title>
        <authorList>
            <person name="Hosoyama A."/>
            <person name="Uohara A."/>
            <person name="Ohji S."/>
            <person name="Ichikawa N."/>
        </authorList>
    </citation>
    <scope>NUCLEOTIDE SEQUENCE [LARGE SCALE GENOMIC DNA]</scope>
    <source>
        <strain evidence="3 4">NBRC 106308</strain>
    </source>
</reference>
<sequence>MSTVALVAAAAGGVETIREGLVEPLLREGHTVAITLTPTAGAWLREIGEHRRLEEATGLPVRDQPRLPGRPRPHPPIDVYVAAPLTAGSTAKLALGLGDNQAMTVLTESVGTDAPMVVFPRVNAAHARHPAWADHLARLRTAGVDLVGGDDVWPLAEPRAADARELPWAAILDAVRRHLT</sequence>
<evidence type="ECO:0000259" key="2">
    <source>
        <dbReference type="Pfam" id="PF02441"/>
    </source>
</evidence>
<accession>A0A512DBK4</accession>
<dbReference type="Pfam" id="PF02441">
    <property type="entry name" value="Flavoprotein"/>
    <property type="match status" value="1"/>
</dbReference>
<name>A0A512DBK4_9CELL</name>
<dbReference type="Gene3D" id="3.40.50.1950">
    <property type="entry name" value="Flavin prenyltransferase-like"/>
    <property type="match status" value="1"/>
</dbReference>
<dbReference type="Proteomes" id="UP000321181">
    <property type="component" value="Unassembled WGS sequence"/>
</dbReference>
<evidence type="ECO:0000256" key="1">
    <source>
        <dbReference type="SAM" id="MobiDB-lite"/>
    </source>
</evidence>
<organism evidence="3 4">
    <name type="scientific">Cellulomonas aerilata</name>
    <dbReference type="NCBI Taxonomy" id="515326"/>
    <lineage>
        <taxon>Bacteria</taxon>
        <taxon>Bacillati</taxon>
        <taxon>Actinomycetota</taxon>
        <taxon>Actinomycetes</taxon>
        <taxon>Micrococcales</taxon>
        <taxon>Cellulomonadaceae</taxon>
        <taxon>Cellulomonas</taxon>
    </lineage>
</organism>
<proteinExistence type="predicted"/>
<dbReference type="InterPro" id="IPR036551">
    <property type="entry name" value="Flavin_trans-like"/>
</dbReference>
<gene>
    <name evidence="3" type="ORF">CAE01nite_13350</name>
</gene>
<feature type="region of interest" description="Disordered" evidence="1">
    <location>
        <begin position="55"/>
        <end position="74"/>
    </location>
</feature>
<dbReference type="RefSeq" id="WP_146901851.1">
    <property type="nucleotide sequence ID" value="NZ_BAAARM010000002.1"/>
</dbReference>
<feature type="domain" description="Flavoprotein" evidence="2">
    <location>
        <begin position="9"/>
        <end position="161"/>
    </location>
</feature>